<name>A0A1X9SMA2_9BACT</name>
<accession>A0A1X9SMA2</accession>
<dbReference type="PANTHER" id="PTHR21262">
    <property type="entry name" value="GUANOSINE-3',5'-BIS DIPHOSPHATE 3'-PYROPHOSPHOHYDROLASE"/>
    <property type="match status" value="1"/>
</dbReference>
<dbReference type="CDD" id="cd05399">
    <property type="entry name" value="NT_Rel-Spo_like"/>
    <property type="match status" value="1"/>
</dbReference>
<keyword evidence="3" id="KW-0378">Hydrolase</keyword>
<dbReference type="InterPro" id="IPR043519">
    <property type="entry name" value="NT_sf"/>
</dbReference>
<dbReference type="FunFam" id="1.10.3210.10:FF:000001">
    <property type="entry name" value="GTP pyrophosphokinase RelA"/>
    <property type="match status" value="1"/>
</dbReference>
<protein>
    <submittedName>
        <fullName evidence="3">PpGpp synthetase/guanosine-3',5'-bis(Diphosphate) 3' pyrophosphohydrolase</fullName>
        <ecNumber evidence="3">2.7.6.5</ecNumber>
        <ecNumber evidence="3">3.1.7.2</ecNumber>
    </submittedName>
</protein>
<dbReference type="GO" id="GO:0005886">
    <property type="term" value="C:plasma membrane"/>
    <property type="evidence" value="ECO:0007669"/>
    <property type="project" value="TreeGrafter"/>
</dbReference>
<dbReference type="SMART" id="SM00954">
    <property type="entry name" value="RelA_SpoT"/>
    <property type="match status" value="1"/>
</dbReference>
<keyword evidence="3" id="KW-0808">Transferase</keyword>
<dbReference type="SMART" id="SM00471">
    <property type="entry name" value="HDc"/>
    <property type="match status" value="1"/>
</dbReference>
<sequence length="729" mass="83283">MNQIDSEQLLEQLIDEVVCAKSIESAKDVLYSVAKPTGMLLKAVDYCIRLHDGQFRKSGEPYSIHPILVCSFVAHMGGDESMLIAALLHDVVEDTECSEEELQFEFGEEVAVLVRGLTKIVAIRENELISSSSNEKLAASALTFRKMLLVSIEDVRVLIIKLCDRLHNMLTLDVLRPEKQKRISEETLVVYAPIAHRLGISSIKNILEDLSFKYVMPKEYAGIESYINEHKQQLQLKINSFSQKVSEKLLANGFSEDSFVMQKRIKHYYSIYLKMQRKGISLEEVLDLLAVRILVHNPKDCYLALGIIHMNFNPLISRFKDYIALPKQNGYQTIHTTIFDDKSIIEAQIRSFDMHKTAEYGVAAHWKYKSGGLVSPKLDWLSDIKAQESDDKSIEDLYEYAKDSLYVEDIAVYSPKGGIFTLPRGATALDYAYEIHSEVGLHAKEAYINRIKVPLLTELKNGDIVRIVTGDEAKYRCSWLDSVKTGKARATIRSFCRQKLRDINYQVSIDILSAIFNVNEAKILEWLEEEGLSKKISKIATDSVYLKEVVQILDTHSKKDKLFSLKFSDKHEVKKQKFDNIVVYSNFTIKSVDFDYCCNPKRGDDIIGFRNNSNVTVHHKLCERAAKLMSDKEEMIFVKWTRNAPHRYKVILSIENKRGSLAEFLTYLAKLNVDLVTITLSQSDDLIAADYFDVVIELSDNLDSSVIRDRLKDRYKIAEFSSLSDAYKN</sequence>
<reference evidence="4" key="1">
    <citation type="journal article" date="2017" name="Genome Biol. Evol.">
        <title>Comparative Genomic Analysis Identifies a Campylobacter Clade Deficient in Selenium Metabolism.</title>
        <authorList>
            <person name="Miller W.G."/>
            <person name="Yee E."/>
            <person name="Lopes B.S."/>
            <person name="Chapman M.H."/>
            <person name="Huynh S."/>
            <person name="Bono J.L."/>
            <person name="Parker C.T."/>
            <person name="Strachan N.J.C."/>
            <person name="Forbes K.J."/>
        </authorList>
    </citation>
    <scope>NUCLEOTIDE SEQUENCE [LARGE SCALE GENOMIC DNA]</scope>
    <source>
        <strain evidence="4">NCTC 13004</strain>
    </source>
</reference>
<comment type="similarity">
    <text evidence="1">Belongs to the relA/spoT family.</text>
</comment>
<dbReference type="EC" id="3.1.7.2" evidence="3"/>
<dbReference type="GO" id="GO:0015969">
    <property type="term" value="P:guanosine tetraphosphate metabolic process"/>
    <property type="evidence" value="ECO:0007669"/>
    <property type="project" value="InterPro"/>
</dbReference>
<proteinExistence type="inferred from homology"/>
<dbReference type="Gene3D" id="3.30.460.10">
    <property type="entry name" value="Beta Polymerase, domain 2"/>
    <property type="match status" value="1"/>
</dbReference>
<dbReference type="Pfam" id="PF02824">
    <property type="entry name" value="TGS"/>
    <property type="match status" value="1"/>
</dbReference>
<dbReference type="InterPro" id="IPR003607">
    <property type="entry name" value="HD/PDEase_dom"/>
</dbReference>
<dbReference type="Pfam" id="PF04607">
    <property type="entry name" value="RelA_SpoT"/>
    <property type="match status" value="1"/>
</dbReference>
<dbReference type="InterPro" id="IPR002912">
    <property type="entry name" value="ACT_dom"/>
</dbReference>
<dbReference type="Gene3D" id="3.10.20.30">
    <property type="match status" value="1"/>
</dbReference>
<feature type="domain" description="ACT" evidence="2">
    <location>
        <begin position="649"/>
        <end position="728"/>
    </location>
</feature>
<dbReference type="GO" id="GO:0008893">
    <property type="term" value="F:guanosine-3',5'-bis(diphosphate) 3'-diphosphatase activity"/>
    <property type="evidence" value="ECO:0007669"/>
    <property type="project" value="UniProtKB-EC"/>
</dbReference>
<dbReference type="GO" id="GO:0008728">
    <property type="term" value="F:GTP diphosphokinase activity"/>
    <property type="evidence" value="ECO:0007669"/>
    <property type="project" value="UniProtKB-EC"/>
</dbReference>
<gene>
    <name evidence="3" type="primary">spoT</name>
    <name evidence="3" type="ORF">CLAN_0629</name>
</gene>
<dbReference type="EMBL" id="CP015578">
    <property type="protein sequence ID" value="ARQ97377.1"/>
    <property type="molecule type" value="Genomic_DNA"/>
</dbReference>
<evidence type="ECO:0000313" key="4">
    <source>
        <dbReference type="Proteomes" id="UP000202031"/>
    </source>
</evidence>
<evidence type="ECO:0000259" key="2">
    <source>
        <dbReference type="PROSITE" id="PS51671"/>
    </source>
</evidence>
<dbReference type="EC" id="2.7.6.5" evidence="3"/>
<dbReference type="Proteomes" id="UP000202031">
    <property type="component" value="Chromosome"/>
</dbReference>
<dbReference type="NCBIfam" id="TIGR00691">
    <property type="entry name" value="spoT_relA"/>
    <property type="match status" value="1"/>
</dbReference>
<dbReference type="SUPFAM" id="SSF81271">
    <property type="entry name" value="TGS-like"/>
    <property type="match status" value="1"/>
</dbReference>
<evidence type="ECO:0000256" key="1">
    <source>
        <dbReference type="RuleBase" id="RU003847"/>
    </source>
</evidence>
<dbReference type="PANTHER" id="PTHR21262:SF36">
    <property type="entry name" value="BIFUNCTIONAL (P)PPGPP SYNTHASE_HYDROLASE SPOT"/>
    <property type="match status" value="1"/>
</dbReference>
<dbReference type="InterPro" id="IPR012676">
    <property type="entry name" value="TGS-like"/>
</dbReference>
<dbReference type="SUPFAM" id="SSF81301">
    <property type="entry name" value="Nucleotidyltransferase"/>
    <property type="match status" value="1"/>
</dbReference>
<dbReference type="InterPro" id="IPR004095">
    <property type="entry name" value="TGS"/>
</dbReference>
<dbReference type="CDD" id="cd02116">
    <property type="entry name" value="ACT"/>
    <property type="match status" value="1"/>
</dbReference>
<dbReference type="PROSITE" id="PS51671">
    <property type="entry name" value="ACT"/>
    <property type="match status" value="1"/>
</dbReference>
<dbReference type="Pfam" id="PF13328">
    <property type="entry name" value="HD_4"/>
    <property type="match status" value="1"/>
</dbReference>
<dbReference type="GO" id="GO:0042594">
    <property type="term" value="P:response to starvation"/>
    <property type="evidence" value="ECO:0007669"/>
    <property type="project" value="TreeGrafter"/>
</dbReference>
<evidence type="ECO:0000313" key="3">
    <source>
        <dbReference type="EMBL" id="ARQ97377.1"/>
    </source>
</evidence>
<dbReference type="FunFam" id="3.10.20.30:FF:000002">
    <property type="entry name" value="GTP pyrophosphokinase (RelA/SpoT)"/>
    <property type="match status" value="1"/>
</dbReference>
<dbReference type="InterPro" id="IPR004811">
    <property type="entry name" value="RelA/Spo_fam"/>
</dbReference>
<dbReference type="CDD" id="cd00077">
    <property type="entry name" value="HDc"/>
    <property type="match status" value="1"/>
</dbReference>
<reference evidence="4" key="2">
    <citation type="journal article" date="2017" name="Genome Biol. Evol.">
        <title>Comparative genomic analysis identifies a Campylobacter clade deficient in selenium metabolism.</title>
        <authorList>
            <person name="Miller W.G."/>
            <person name="Yee E."/>
            <person name="Lopes B.S."/>
            <person name="Chapman M.H."/>
            <person name="Huynh S."/>
            <person name="Bono J.L."/>
            <person name="Parker C.T."/>
            <person name="Strachan N.J.C."/>
            <person name="Forbes K.J."/>
        </authorList>
    </citation>
    <scope>NUCLEOTIDE SEQUENCE [LARGE SCALE GENOMIC DNA]</scope>
    <source>
        <strain evidence="4">NCTC 13004</strain>
    </source>
</reference>
<dbReference type="InterPro" id="IPR012675">
    <property type="entry name" value="Beta-grasp_dom_sf"/>
</dbReference>
<dbReference type="KEGG" id="clx:CLAN_0629"/>
<dbReference type="Gene3D" id="1.10.3210.10">
    <property type="entry name" value="Hypothetical protein af1432"/>
    <property type="match status" value="1"/>
</dbReference>
<organism evidence="3 4">
    <name type="scientific">Campylobacter lanienae NCTC 13004</name>
    <dbReference type="NCBI Taxonomy" id="1031753"/>
    <lineage>
        <taxon>Bacteria</taxon>
        <taxon>Pseudomonadati</taxon>
        <taxon>Campylobacterota</taxon>
        <taxon>Epsilonproteobacteria</taxon>
        <taxon>Campylobacterales</taxon>
        <taxon>Campylobacteraceae</taxon>
        <taxon>Campylobacter</taxon>
    </lineage>
</organism>
<dbReference type="AlphaFoldDB" id="A0A1X9SMA2"/>
<comment type="function">
    <text evidence="1">In eubacteria ppGpp (guanosine 3'-diphosphate 5'-diphosphate) is a mediator of the stringent response that coordinates a variety of cellular activities in response to changes in nutritional abundance.</text>
</comment>
<dbReference type="SUPFAM" id="SSF109604">
    <property type="entry name" value="HD-domain/PDEase-like"/>
    <property type="match status" value="1"/>
</dbReference>
<dbReference type="InterPro" id="IPR007685">
    <property type="entry name" value="RelA_SpoT"/>
</dbReference>